<dbReference type="CDD" id="cd19958">
    <property type="entry name" value="pyocin_knob"/>
    <property type="match status" value="1"/>
</dbReference>
<dbReference type="STRING" id="709323.GCA_001047135_01436"/>
<name>A0A3F3HI28_9LACO</name>
<dbReference type="RefSeq" id="WP_059394214.1">
    <property type="nucleotide sequence ID" value="NZ_DF968088.1"/>
</dbReference>
<organism evidence="1">
    <name type="scientific">Fructobacillus tropaeoli</name>
    <dbReference type="NCBI Taxonomy" id="709323"/>
    <lineage>
        <taxon>Bacteria</taxon>
        <taxon>Bacillati</taxon>
        <taxon>Bacillota</taxon>
        <taxon>Bacilli</taxon>
        <taxon>Lactobacillales</taxon>
        <taxon>Lactobacillaceae</taxon>
        <taxon>Fructobacillus</taxon>
    </lineage>
</organism>
<dbReference type="EMBL" id="DF968088">
    <property type="protein sequence ID" value="GAP04873.1"/>
    <property type="molecule type" value="Genomic_DNA"/>
</dbReference>
<proteinExistence type="predicted"/>
<evidence type="ECO:0000313" key="1">
    <source>
        <dbReference type="EMBL" id="GAP04873.1"/>
    </source>
</evidence>
<sequence length="407" mass="45521">MSVYKPWYLTKYLASAIQSANTSNNKITFKYMFGSSDSIDEKDYTGLTNDLLKSIKLEDIAKISSNDVSNTDTTVVAVFTNKGVVNDHTMNTIGIVAEYNGKEFLAAICSANTPYLMPKESDNEHVEYTIRAVLGISNTGVVSVVMDPSAVATNEQLDKVRTSLKSTDDKTIINQKNIADIKDPNSGVKVANASHADRADDANYAGEAAIANYKNNLLKDGSDISLIETSGYYYARNASGITGVPKDFNSKYFDVTTWVNGSNGFMFIVDDFNNLYYRKRQNGVWQDYTPMPLDANKFTRNDRRETIHEEWTFEKQLHATVDYAYRNILIKVNENYSADNLTEPGTYCAENGHLVGLPAYPIWGTLEVMKNIEGDVIQRFNVTNGMTAYVIQRIKNNGGWQPWRTIA</sequence>
<dbReference type="AlphaFoldDB" id="A0A3F3HI28"/>
<protein>
    <submittedName>
        <fullName evidence="1">Uncharacterized protein</fullName>
    </submittedName>
</protein>
<gene>
    <name evidence="1" type="ORF">FTRO_0110080</name>
</gene>
<dbReference type="Proteomes" id="UP000064514">
    <property type="component" value="Unassembled WGS sequence"/>
</dbReference>
<accession>A0A3F3HI28</accession>
<reference evidence="1" key="1">
    <citation type="journal article" date="2015" name="BMC Genomics">
        <title>Comparative genomics of Fructobacillus spp. and Leuconostoc spp. reveals niche-specific evolution of Fructobacillus spp.</title>
        <authorList>
            <person name="Endo A."/>
            <person name="Tanizawa Y."/>
            <person name="Tanaka N."/>
            <person name="Maeno S."/>
            <person name="Kumar H."/>
            <person name="Shiwa Y."/>
            <person name="Okada S."/>
            <person name="Yoshikawa H."/>
            <person name="Dicks L."/>
            <person name="Nakagawa J."/>
            <person name="Arita M."/>
        </authorList>
    </citation>
    <scope>NUCLEOTIDE SEQUENCE [LARGE SCALE GENOMIC DNA]</scope>
    <source>
        <strain evidence="1">F214-1</strain>
    </source>
</reference>